<protein>
    <submittedName>
        <fullName evidence="4">Metallophosphoesterase</fullName>
    </submittedName>
</protein>
<dbReference type="PANTHER" id="PTHR43143">
    <property type="entry name" value="METALLOPHOSPHOESTERASE, CALCINEURIN SUPERFAMILY"/>
    <property type="match status" value="1"/>
</dbReference>
<reference evidence="4" key="1">
    <citation type="submission" date="2021-01" db="EMBL/GenBank/DDBJ databases">
        <title>Modified the classification status of verrucomicrobia.</title>
        <authorList>
            <person name="Feng X."/>
        </authorList>
    </citation>
    <scope>NUCLEOTIDE SEQUENCE</scope>
    <source>
        <strain evidence="4">KCTC 22041</strain>
    </source>
</reference>
<dbReference type="GO" id="GO:0016787">
    <property type="term" value="F:hydrolase activity"/>
    <property type="evidence" value="ECO:0007669"/>
    <property type="project" value="InterPro"/>
</dbReference>
<feature type="region of interest" description="Disordered" evidence="1">
    <location>
        <begin position="32"/>
        <end position="51"/>
    </location>
</feature>
<feature type="compositionally biased region" description="Low complexity" evidence="1">
    <location>
        <begin position="34"/>
        <end position="48"/>
    </location>
</feature>
<keyword evidence="2" id="KW-0732">Signal</keyword>
<dbReference type="Pfam" id="PF00149">
    <property type="entry name" value="Metallophos"/>
    <property type="match status" value="1"/>
</dbReference>
<keyword evidence="5" id="KW-1185">Reference proteome</keyword>
<dbReference type="PANTHER" id="PTHR43143:SF1">
    <property type="entry name" value="SERINE_THREONINE-PROTEIN PHOSPHATASE CPPED1"/>
    <property type="match status" value="1"/>
</dbReference>
<evidence type="ECO:0000256" key="1">
    <source>
        <dbReference type="SAM" id="MobiDB-lite"/>
    </source>
</evidence>
<evidence type="ECO:0000313" key="5">
    <source>
        <dbReference type="Proteomes" id="UP000603141"/>
    </source>
</evidence>
<dbReference type="AlphaFoldDB" id="A0A934S8M6"/>
<dbReference type="Gene3D" id="3.60.21.10">
    <property type="match status" value="1"/>
</dbReference>
<feature type="chain" id="PRO_5037670236" evidence="2">
    <location>
        <begin position="28"/>
        <end position="340"/>
    </location>
</feature>
<feature type="signal peptide" evidence="2">
    <location>
        <begin position="1"/>
        <end position="27"/>
    </location>
</feature>
<dbReference type="InterPro" id="IPR029052">
    <property type="entry name" value="Metallo-depent_PP-like"/>
</dbReference>
<evidence type="ECO:0000256" key="2">
    <source>
        <dbReference type="SAM" id="SignalP"/>
    </source>
</evidence>
<dbReference type="InterPro" id="IPR004843">
    <property type="entry name" value="Calcineurin-like_PHP"/>
</dbReference>
<comment type="caution">
    <text evidence="4">The sequence shown here is derived from an EMBL/GenBank/DDBJ whole genome shotgun (WGS) entry which is preliminary data.</text>
</comment>
<dbReference type="SUPFAM" id="SSF56300">
    <property type="entry name" value="Metallo-dependent phosphatases"/>
    <property type="match status" value="1"/>
</dbReference>
<feature type="domain" description="Calcineurin-like phosphoesterase" evidence="3">
    <location>
        <begin position="65"/>
        <end position="309"/>
    </location>
</feature>
<dbReference type="InterPro" id="IPR006311">
    <property type="entry name" value="TAT_signal"/>
</dbReference>
<evidence type="ECO:0000259" key="3">
    <source>
        <dbReference type="Pfam" id="PF00149"/>
    </source>
</evidence>
<proteinExistence type="predicted"/>
<dbReference type="RefSeq" id="WP_200272378.1">
    <property type="nucleotide sequence ID" value="NZ_JAENIJ010000028.1"/>
</dbReference>
<accession>A0A934S8M6</accession>
<dbReference type="InterPro" id="IPR051918">
    <property type="entry name" value="STPP_CPPED1"/>
</dbReference>
<gene>
    <name evidence="4" type="ORF">JIN85_15530</name>
</gene>
<sequence length="340" mass="38154">MKKSMDRRGFMGRAAMISGALAISANAANSDEVTAPSSATPSTSGSFSQDKNRVHIYSPHIRKPFKILMIADTHLFRDDERGEKYREFSARMAKAYNQTKHFQTGKTTNPEEGLKEALQKAKAQQADLVALVGDIVSFPSEAAIEWAMARIQETGLPWFYTAGNHDWHYEGMEGSADSLRAKWIDQRLAPFYQNDGRLMSVRELNGTRIISIDNSTYEILPEQLEFFRKQVATGAPLVLFVHIPLYAPGRDLDYGCGNPEWGAKNDHSYQLERRQKWREGGHTKVTMDFHREVFSCSNLLGVFAGHTHRAALDVMNGIPQFVTDANATGAYMELEFLPVA</sequence>
<dbReference type="PROSITE" id="PS51318">
    <property type="entry name" value="TAT"/>
    <property type="match status" value="1"/>
</dbReference>
<dbReference type="Proteomes" id="UP000603141">
    <property type="component" value="Unassembled WGS sequence"/>
</dbReference>
<evidence type="ECO:0000313" key="4">
    <source>
        <dbReference type="EMBL" id="MBK1883828.1"/>
    </source>
</evidence>
<organism evidence="4 5">
    <name type="scientific">Luteolibacter pohnpeiensis</name>
    <dbReference type="NCBI Taxonomy" id="454153"/>
    <lineage>
        <taxon>Bacteria</taxon>
        <taxon>Pseudomonadati</taxon>
        <taxon>Verrucomicrobiota</taxon>
        <taxon>Verrucomicrobiia</taxon>
        <taxon>Verrucomicrobiales</taxon>
        <taxon>Verrucomicrobiaceae</taxon>
        <taxon>Luteolibacter</taxon>
    </lineage>
</organism>
<dbReference type="EMBL" id="JAENIJ010000028">
    <property type="protein sequence ID" value="MBK1883828.1"/>
    <property type="molecule type" value="Genomic_DNA"/>
</dbReference>
<name>A0A934S8M6_9BACT</name>